<evidence type="ECO:0000256" key="1">
    <source>
        <dbReference type="SAM" id="MobiDB-lite"/>
    </source>
</evidence>
<feature type="compositionally biased region" description="Gly residues" evidence="1">
    <location>
        <begin position="291"/>
        <end position="319"/>
    </location>
</feature>
<feature type="compositionally biased region" description="Polar residues" evidence="1">
    <location>
        <begin position="136"/>
        <end position="151"/>
    </location>
</feature>
<feature type="region of interest" description="Disordered" evidence="1">
    <location>
        <begin position="1"/>
        <end position="25"/>
    </location>
</feature>
<dbReference type="OrthoDB" id="206304at2759"/>
<gene>
    <name evidence="2" type="ORF">TrCOL_g3194</name>
</gene>
<feature type="region of interest" description="Disordered" evidence="1">
    <location>
        <begin position="60"/>
        <end position="79"/>
    </location>
</feature>
<dbReference type="EMBL" id="BRYA01000112">
    <property type="protein sequence ID" value="GMI39818.1"/>
    <property type="molecule type" value="Genomic_DNA"/>
</dbReference>
<sequence length="344" mass="35955">MSSSWEADFPDHQSGLHSSSSAKQEITFKTGLEPVVAEVLGEGNRGGSAAEGVRTIEEADKELNISSKPPPTFFDRALSLSIGNRKFDKKGRANGRSNSVPPPRRRGSSGGVGELKSKPSPTGSLGSSKDIFGTSPRASIDTTGFGSSPPGSDTGIPDTVGGGGILNLPEPSQPNYAQRNTASETLTFKPPSVPSMAEDDDYDDFVLEVKCLDTGKVETVNKETKGLAGISWEERKRIRGSIVLGEKLLMEKIALFKKGVSEKRSFIKSSMTRRTTWGGGGGSNRTSRSNSGGGGNKGGTSRINGGGSVGVEGSEGNGGKVVETKEMTFALRSTPYSAADGGME</sequence>
<protein>
    <submittedName>
        <fullName evidence="2">Uncharacterized protein</fullName>
    </submittedName>
</protein>
<dbReference type="Proteomes" id="UP001165065">
    <property type="component" value="Unassembled WGS sequence"/>
</dbReference>
<comment type="caution">
    <text evidence="2">The sequence shown here is derived from an EMBL/GenBank/DDBJ whole genome shotgun (WGS) entry which is preliminary data.</text>
</comment>
<feature type="compositionally biased region" description="Polar residues" evidence="1">
    <location>
        <begin position="173"/>
        <end position="186"/>
    </location>
</feature>
<feature type="region of interest" description="Disordered" evidence="1">
    <location>
        <begin position="84"/>
        <end position="199"/>
    </location>
</feature>
<feature type="region of interest" description="Disordered" evidence="1">
    <location>
        <begin position="271"/>
        <end position="326"/>
    </location>
</feature>
<proteinExistence type="predicted"/>
<reference evidence="3" key="1">
    <citation type="journal article" date="2023" name="Commun. Biol.">
        <title>Genome analysis of Parmales, the sister group of diatoms, reveals the evolutionary specialization of diatoms from phago-mixotrophs to photoautotrophs.</title>
        <authorList>
            <person name="Ban H."/>
            <person name="Sato S."/>
            <person name="Yoshikawa S."/>
            <person name="Yamada K."/>
            <person name="Nakamura Y."/>
            <person name="Ichinomiya M."/>
            <person name="Sato N."/>
            <person name="Blanc-Mathieu R."/>
            <person name="Endo H."/>
            <person name="Kuwata A."/>
            <person name="Ogata H."/>
        </authorList>
    </citation>
    <scope>NUCLEOTIDE SEQUENCE [LARGE SCALE GENOMIC DNA]</scope>
</reference>
<accession>A0A9W7GBR8</accession>
<evidence type="ECO:0000313" key="3">
    <source>
        <dbReference type="Proteomes" id="UP001165065"/>
    </source>
</evidence>
<name>A0A9W7GBR8_9STRA</name>
<dbReference type="AlphaFoldDB" id="A0A9W7GBR8"/>
<organism evidence="2 3">
    <name type="scientific">Triparma columacea</name>
    <dbReference type="NCBI Taxonomy" id="722753"/>
    <lineage>
        <taxon>Eukaryota</taxon>
        <taxon>Sar</taxon>
        <taxon>Stramenopiles</taxon>
        <taxon>Ochrophyta</taxon>
        <taxon>Bolidophyceae</taxon>
        <taxon>Parmales</taxon>
        <taxon>Triparmaceae</taxon>
        <taxon>Triparma</taxon>
    </lineage>
</organism>
<keyword evidence="3" id="KW-1185">Reference proteome</keyword>
<feature type="compositionally biased region" description="Polar residues" evidence="1">
    <location>
        <begin position="15"/>
        <end position="24"/>
    </location>
</feature>
<evidence type="ECO:0000313" key="2">
    <source>
        <dbReference type="EMBL" id="GMI39818.1"/>
    </source>
</evidence>